<dbReference type="EnsemblMetazoa" id="Aqu2.1.19997_001">
    <property type="protein sequence ID" value="Aqu2.1.19997_001"/>
    <property type="gene ID" value="Aqu2.1.19997"/>
</dbReference>
<dbReference type="InParanoid" id="A0A1X7TXM7"/>
<protein>
    <submittedName>
        <fullName evidence="1">Uncharacterized protein</fullName>
    </submittedName>
</protein>
<dbReference type="AlphaFoldDB" id="A0A1X7TXM7"/>
<reference evidence="1" key="1">
    <citation type="submission" date="2017-05" db="UniProtKB">
        <authorList>
            <consortium name="EnsemblMetazoa"/>
        </authorList>
    </citation>
    <scope>IDENTIFICATION</scope>
</reference>
<evidence type="ECO:0000313" key="1">
    <source>
        <dbReference type="EnsemblMetazoa" id="Aqu2.1.19997_001"/>
    </source>
</evidence>
<accession>A0A1X7TXM7</accession>
<sequence>MLTLSFNSDILVAVATPLLVPMESADKKKLSPRSRDATRESSTIVIFPIPGRTRFLRISVPTGEAFMRHT</sequence>
<proteinExistence type="predicted"/>
<name>A0A1X7TXM7_AMPQE</name>
<organism evidence="1">
    <name type="scientific">Amphimedon queenslandica</name>
    <name type="common">Sponge</name>
    <dbReference type="NCBI Taxonomy" id="400682"/>
    <lineage>
        <taxon>Eukaryota</taxon>
        <taxon>Metazoa</taxon>
        <taxon>Porifera</taxon>
        <taxon>Demospongiae</taxon>
        <taxon>Heteroscleromorpha</taxon>
        <taxon>Haplosclerida</taxon>
        <taxon>Niphatidae</taxon>
        <taxon>Amphimedon</taxon>
    </lineage>
</organism>